<gene>
    <name evidence="1" type="ORF">HMPREF9220_0638</name>
</gene>
<sequence>MEENAKNDLEKFVEVGLRLEHEKESLINGIKRHMNPLNYLAELTIFLYLSLLQAQNVDKEVANDIIDFNIKILKILKENDGSVYELMDSVSEECFKKLMKD</sequence>
<dbReference type="Proteomes" id="UP000004594">
    <property type="component" value="Unassembled WGS sequence"/>
</dbReference>
<dbReference type="EMBL" id="AENT01000027">
    <property type="protein sequence ID" value="EFR42346.1"/>
    <property type="molecule type" value="Genomic_DNA"/>
</dbReference>
<reference evidence="1 2" key="1">
    <citation type="submission" date="2010-11" db="EMBL/GenBank/DDBJ databases">
        <authorList>
            <person name="Durkin A.S."/>
            <person name="Madupu R."/>
            <person name="Torralba M."/>
            <person name="Gillis M."/>
            <person name="Methe B."/>
            <person name="Sutton G."/>
            <person name="Nelson K.E."/>
        </authorList>
    </citation>
    <scope>NUCLEOTIDE SEQUENCE [LARGE SCALE GENOMIC DNA]</scope>
    <source>
        <strain evidence="1 2">UPII 345-E</strain>
    </source>
</reference>
<evidence type="ECO:0000313" key="1">
    <source>
        <dbReference type="EMBL" id="EFR42346.1"/>
    </source>
</evidence>
<organism evidence="1 2">
    <name type="scientific">Dialister micraerophilus UPII 345-E</name>
    <dbReference type="NCBI Taxonomy" id="910314"/>
    <lineage>
        <taxon>Bacteria</taxon>
        <taxon>Bacillati</taxon>
        <taxon>Bacillota</taxon>
        <taxon>Negativicutes</taxon>
        <taxon>Veillonellales</taxon>
        <taxon>Veillonellaceae</taxon>
        <taxon>Dialister</taxon>
    </lineage>
</organism>
<dbReference type="AlphaFoldDB" id="E4LA71"/>
<dbReference type="RefSeq" id="WP_007555105.1">
    <property type="nucleotide sequence ID" value="NZ_AENT01000027.1"/>
</dbReference>
<proteinExistence type="predicted"/>
<evidence type="ECO:0000313" key="2">
    <source>
        <dbReference type="Proteomes" id="UP000004594"/>
    </source>
</evidence>
<accession>E4LA71</accession>
<protein>
    <submittedName>
        <fullName evidence="1">Uncharacterized protein</fullName>
    </submittedName>
</protein>
<comment type="caution">
    <text evidence="1">The sequence shown here is derived from an EMBL/GenBank/DDBJ whole genome shotgun (WGS) entry which is preliminary data.</text>
</comment>
<name>E4LA71_9FIRM</name>